<dbReference type="AlphaFoldDB" id="A0A6F9DG03"/>
<gene>
    <name evidence="4" type="primary">Isoc1</name>
</gene>
<dbReference type="Gene3D" id="3.40.50.850">
    <property type="entry name" value="Isochorismatase-like"/>
    <property type="match status" value="1"/>
</dbReference>
<dbReference type="EMBL" id="LR786054">
    <property type="protein sequence ID" value="CAB3256955.1"/>
    <property type="molecule type" value="mRNA"/>
</dbReference>
<evidence type="ECO:0000313" key="4">
    <source>
        <dbReference type="EMBL" id="CAB3256955.1"/>
    </source>
</evidence>
<dbReference type="PANTHER" id="PTHR14119">
    <property type="entry name" value="HYDROLASE"/>
    <property type="match status" value="1"/>
</dbReference>
<dbReference type="Pfam" id="PF00857">
    <property type="entry name" value="Isochorismatase"/>
    <property type="match status" value="1"/>
</dbReference>
<dbReference type="InterPro" id="IPR000868">
    <property type="entry name" value="Isochorismatase-like_dom"/>
</dbReference>
<protein>
    <recommendedName>
        <fullName evidence="2">Isochorismatase domain-containing protein 1</fullName>
    </recommendedName>
</protein>
<comment type="similarity">
    <text evidence="1">Belongs to the isochorismatase family.</text>
</comment>
<proteinExistence type="evidence at transcript level"/>
<evidence type="ECO:0000256" key="2">
    <source>
        <dbReference type="ARBA" id="ARBA00040688"/>
    </source>
</evidence>
<dbReference type="InterPro" id="IPR050993">
    <property type="entry name" value="Isochorismatase_domain"/>
</dbReference>
<accession>A0A6F9DG03</accession>
<name>A0A6F9DG03_9ASCI</name>
<dbReference type="FunFam" id="3.40.50.850:FF:000001">
    <property type="entry name" value="Isochorismatase domain-containing protein 1"/>
    <property type="match status" value="1"/>
</dbReference>
<sequence>MQKYKGISCKSVGNLSPSTSVVFCCDMQERFKPAIKYFAEIAEVGNRVLKTSEKLGIPLVVTEQYPKGLGKTVEELDIGHAAVLEEKTKFSMMTPKIVEFLTSQVHLQSVVLFGVEAHVCVQQTAHDLITRGYDVHIIADATSSRTQADRHLAFERLRSLGAFVTTCETVLLQWVADKNHPKFKEIQQIIKISPPDTGLIMKSNI</sequence>
<reference evidence="4" key="1">
    <citation type="submission" date="2020-04" db="EMBL/GenBank/DDBJ databases">
        <authorList>
            <person name="Neveu A P."/>
        </authorList>
    </citation>
    <scope>NUCLEOTIDE SEQUENCE</scope>
    <source>
        <tissue evidence="4">Whole embryo</tissue>
    </source>
</reference>
<feature type="domain" description="Isochorismatase-like" evidence="3">
    <location>
        <begin position="21"/>
        <end position="168"/>
    </location>
</feature>
<dbReference type="InterPro" id="IPR036380">
    <property type="entry name" value="Isochorismatase-like_sf"/>
</dbReference>
<organism evidence="4">
    <name type="scientific">Phallusia mammillata</name>
    <dbReference type="NCBI Taxonomy" id="59560"/>
    <lineage>
        <taxon>Eukaryota</taxon>
        <taxon>Metazoa</taxon>
        <taxon>Chordata</taxon>
        <taxon>Tunicata</taxon>
        <taxon>Ascidiacea</taxon>
        <taxon>Phlebobranchia</taxon>
        <taxon>Ascidiidae</taxon>
        <taxon>Phallusia</taxon>
    </lineage>
</organism>
<evidence type="ECO:0000259" key="3">
    <source>
        <dbReference type="Pfam" id="PF00857"/>
    </source>
</evidence>
<evidence type="ECO:0000256" key="1">
    <source>
        <dbReference type="ARBA" id="ARBA00006336"/>
    </source>
</evidence>
<dbReference type="PANTHER" id="PTHR14119:SF17">
    <property type="entry name" value="ISOCHORISMATASE DOMAIN-CONTAINING PROTEIN 1"/>
    <property type="match status" value="1"/>
</dbReference>
<dbReference type="SUPFAM" id="SSF52499">
    <property type="entry name" value="Isochorismatase-like hydrolases"/>
    <property type="match status" value="1"/>
</dbReference>